<sequence>MVTNDSGKFYLKVEKGRKPRVQLLEELRIAQVIVPYDQSIKWPPIRVQMSGGIIIIVQRLEQQYKITVQHIMERKPDICVYVNPLAHERDIRTCVRDISTQLNHVGVAGPNLEVSGRIKAIKVTFESTVGALHTNSKLSARSIILKAQHIFIKPEALFTCSKLRMISRRVQIDGRICSDRMSSKMSIFIDSALLHIGVDGTIGTTRSSVDKSSSKMSENLVNVLHFRLTGCLANFGYIGSQNEMEFHIDGSVLSLQDSRIDSASRGYTALKQIKGISSEASDSLPTSSTLSSAILYQKPNTVAQLLEDGVDLNDSIKANNRDDDTPRKIAIRKYKAIQASERRNEMREKITLIQALISTHDWKRGIITSNKINAKIGRDCADCAQFRSGTLVLTVYGNAKCEAKSIWTGGSVTVTVGHDLIIEGQVKHVNFDISCGGNMATTEESIISQDQWVKIVSSTFCVGGIWSVGEQFSLDVKSATFLEESYLEVDYFDGTISDCCYNSGTWQTRFISLIIQGDLFTLHTGKVFVEETTTIEAQSFNNCGLWKIKEAIKIMLKRSANFYVSSKFSANLLKLIAEGQCTIAGHLSLENLLVYIRNDMITAPGARVNITIGATVAVGTFRNDSSWYLDGNLRLHVACIEQSEDALIFVKDTFTMVVYDVSEERCQGRIVANYLIVNLMKQVRFDGYIRGNQIEISIPHVNESRLTIGGQLEVLDGPLILKGRSSEDFEISPFLKSSTVSSIAAHSYPAFILEGQLKAEAIIAPFLAIRFSASSYSLLSGMDSIAKDAAYRTLISCNSLHTQRTSLIDSVPKGLFPESILCATTWLHEGQIRFNGGKVYIITDGLINRGRLTSDDKLQNHMHEVVVLVENFFRNDAVFSADRIEISGNGELQNMNRIFANDEMNIRLANFRSESGQTQLEGTKLLSASNEWNHVMGGRLEACGNYDISTSKACIALNHKFDKQVRINARSRLLIDNDIIDDRSNIALIARDAILFESRIIVDLLELTLGAAYITEFVVKKGASIITNQLRITGSCKYLTVIIDGELTCESMIIDTRIRQVKMVGAGILSCRKSCNIGGDSIILTTRDIRMTELMGSLITIVSDGTLSLSPFDSRLKTLSIYADNCYLQGRIFVEHKIILKTDHGACYISGEILGTCANSELSLECDNLFLTGTVANLDFLESYTRKKIEHRETGMIKSVKNIVFEAEFISLDGKIIDSESIITTGEEVNIEGILLQSQENTNVAYSIFGKKILFDGEIHGPARLELSGSEITFSGISTNLKFLDIDANLVIITPRKMDCEIFNFIAYSAILDGNFNIAIFGVTIQTALFIRTDLTGCMQCKLVAPVILALNCPMSPKFDICSLIYAFERFELESGNFMELSGSKHQFIWTSNNNSAPDYASNYNNAKFADTQKYSGNNANILSQSFIEISFHSGIINHYAIKDYDLWQKTTKIIGECFKNSHIITYDELEEALKKTKQMIPIGISLPTTSRLYLILLELLNEIHIEHILMRNFSKLFRLLCNIIDINDEDDEIKYSEIFVEQRERFESQALHEIVNRFRMRSRKFGFQHIEHHSAEDDIGYVSRSSSEEIDEKRRNINDLHDTLYCTNLDKESLTSISKVTISDEDDCMDKDTVTADESRYHLILSDNETLNDEMRRNQKAGDNYNTTYVLNGEQRVPIGYIDYNRLDIVITKPEFLTRQKIPSGTDLAFKKLQVKATLPTLELHSFGSESSLASFDEKTLMRSIPTPMKRSRIPRVAVPVNRNSTLRKSRTVITYDT</sequence>
<name>A0A8R1Y157_ONCVO</name>
<dbReference type="Proteomes" id="UP000024404">
    <property type="component" value="Unassembled WGS sequence"/>
</dbReference>
<evidence type="ECO:0000313" key="2">
    <source>
        <dbReference type="Proteomes" id="UP000024404"/>
    </source>
</evidence>
<keyword evidence="2" id="KW-1185">Reference proteome</keyword>
<reference evidence="1" key="2">
    <citation type="submission" date="2022-06" db="UniProtKB">
        <authorList>
            <consortium name="EnsemblMetazoa"/>
        </authorList>
    </citation>
    <scope>IDENTIFICATION</scope>
</reference>
<dbReference type="OMA" id="CATTWLH"/>
<proteinExistence type="predicted"/>
<evidence type="ECO:0000313" key="1">
    <source>
        <dbReference type="EnsemblMetazoa" id="OVOC6093.1"/>
    </source>
</evidence>
<accession>A0A8R1Y157</accession>
<reference evidence="2" key="1">
    <citation type="submission" date="2013-10" db="EMBL/GenBank/DDBJ databases">
        <title>Genome sequencing of Onchocerca volvulus.</title>
        <authorList>
            <person name="Cotton J."/>
            <person name="Tsai J."/>
            <person name="Stanley E."/>
            <person name="Tracey A."/>
            <person name="Holroyd N."/>
            <person name="Lustigman S."/>
            <person name="Berriman M."/>
        </authorList>
    </citation>
    <scope>NUCLEOTIDE SEQUENCE</scope>
</reference>
<dbReference type="EnsemblMetazoa" id="OVOC6093.1">
    <property type="protein sequence ID" value="OVOC6093.1"/>
    <property type="gene ID" value="WBGene00242902"/>
</dbReference>
<organism evidence="1 2">
    <name type="scientific">Onchocerca volvulus</name>
    <dbReference type="NCBI Taxonomy" id="6282"/>
    <lineage>
        <taxon>Eukaryota</taxon>
        <taxon>Metazoa</taxon>
        <taxon>Ecdysozoa</taxon>
        <taxon>Nematoda</taxon>
        <taxon>Chromadorea</taxon>
        <taxon>Rhabditida</taxon>
        <taxon>Spirurina</taxon>
        <taxon>Spiruromorpha</taxon>
        <taxon>Filarioidea</taxon>
        <taxon>Onchocercidae</taxon>
        <taxon>Onchocerca</taxon>
    </lineage>
</organism>
<protein>
    <submittedName>
        <fullName evidence="1">Uncharacterized protein</fullName>
    </submittedName>
</protein>
<dbReference type="AlphaFoldDB" id="A0A8R1Y157"/>
<dbReference type="EMBL" id="CMVM020000169">
    <property type="status" value="NOT_ANNOTATED_CDS"/>
    <property type="molecule type" value="Genomic_DNA"/>
</dbReference>